<evidence type="ECO:0000313" key="2">
    <source>
        <dbReference type="Proteomes" id="UP000246464"/>
    </source>
</evidence>
<organism evidence="1 2">
    <name type="scientific">Scophthalmus maximus</name>
    <name type="common">Turbot</name>
    <name type="synonym">Psetta maxima</name>
    <dbReference type="NCBI Taxonomy" id="52904"/>
    <lineage>
        <taxon>Eukaryota</taxon>
        <taxon>Metazoa</taxon>
        <taxon>Chordata</taxon>
        <taxon>Craniata</taxon>
        <taxon>Vertebrata</taxon>
        <taxon>Euteleostomi</taxon>
        <taxon>Actinopterygii</taxon>
        <taxon>Neopterygii</taxon>
        <taxon>Teleostei</taxon>
        <taxon>Neoteleostei</taxon>
        <taxon>Acanthomorphata</taxon>
        <taxon>Carangaria</taxon>
        <taxon>Pleuronectiformes</taxon>
        <taxon>Pleuronectoidei</taxon>
        <taxon>Scophthalmidae</taxon>
        <taxon>Scophthalmus</taxon>
    </lineage>
</organism>
<evidence type="ECO:0000313" key="1">
    <source>
        <dbReference type="EMBL" id="AWP21785.1"/>
    </source>
</evidence>
<dbReference type="Proteomes" id="UP000246464">
    <property type="component" value="Chromosome 22"/>
</dbReference>
<name>A0A2U9CYR9_SCOMX</name>
<reference evidence="1 2" key="1">
    <citation type="submission" date="2017-12" db="EMBL/GenBank/DDBJ databases">
        <title>Integrating genomic resources of turbot (Scophthalmus maximus) in depth evaluation of genetic and physical mapping variation across individuals.</title>
        <authorList>
            <person name="Martinez P."/>
        </authorList>
    </citation>
    <scope>NUCLEOTIDE SEQUENCE [LARGE SCALE GENOMIC DNA]</scope>
</reference>
<dbReference type="AlphaFoldDB" id="A0A2U9CYR9"/>
<keyword evidence="2" id="KW-1185">Reference proteome</keyword>
<protein>
    <submittedName>
        <fullName evidence="1">Putative UPF0711 protein C18orf21-like</fullName>
    </submittedName>
</protein>
<dbReference type="EMBL" id="CP026264">
    <property type="protein sequence ID" value="AWP21785.1"/>
    <property type="molecule type" value="Genomic_DNA"/>
</dbReference>
<proteinExistence type="predicted"/>
<accession>A0A2U9CYR9</accession>
<gene>
    <name evidence="1" type="ORF">SMAX5B_015632</name>
</gene>
<sequence>MHHEQRHNHATQLFILNEEVLTAEFHTSQQDSLKMKTLLSETSANFLVDASLLYKETCPELSRFFL</sequence>